<reference evidence="1" key="2">
    <citation type="submission" date="2025-09" db="UniProtKB">
        <authorList>
            <consortium name="EnsemblPlants"/>
        </authorList>
    </citation>
    <scope>IDENTIFICATION</scope>
</reference>
<reference evidence="1" key="1">
    <citation type="submission" date="2021-05" db="EMBL/GenBank/DDBJ databases">
        <authorList>
            <person name="Scholz U."/>
            <person name="Mascher M."/>
            <person name="Fiebig A."/>
        </authorList>
    </citation>
    <scope>NUCLEOTIDE SEQUENCE [LARGE SCALE GENOMIC DNA]</scope>
</reference>
<organism evidence="1 2">
    <name type="scientific">Avena sativa</name>
    <name type="common">Oat</name>
    <dbReference type="NCBI Taxonomy" id="4498"/>
    <lineage>
        <taxon>Eukaryota</taxon>
        <taxon>Viridiplantae</taxon>
        <taxon>Streptophyta</taxon>
        <taxon>Embryophyta</taxon>
        <taxon>Tracheophyta</taxon>
        <taxon>Spermatophyta</taxon>
        <taxon>Magnoliopsida</taxon>
        <taxon>Liliopsida</taxon>
        <taxon>Poales</taxon>
        <taxon>Poaceae</taxon>
        <taxon>BOP clade</taxon>
        <taxon>Pooideae</taxon>
        <taxon>Poodae</taxon>
        <taxon>Poeae</taxon>
        <taxon>Poeae Chloroplast Group 1 (Aveneae type)</taxon>
        <taxon>Aveninae</taxon>
        <taxon>Avena</taxon>
    </lineage>
</organism>
<sequence>MLNFPMALALSSFLHSPHRQFLAADDELTASVAEIQVLPSQKASNDSQSAENTGSELALPEDILFHVHTLMPMRDAARAACVSRVFLNSWRCYPRLTLDTETLGIHLDTDEEEEKIESDFVSRVDHIMQNHSGNGLKKVKIRTHPCRNLHPSNVDRCLQIAISPGIEEFELQIYRRRNMEYDFPSSLLTTARGSSIRSFVLTYCAFHSTMTVGCLSSLARVYLRCVHITGDELYCFLSNCPALEQLDLSNCSDMIFLKIPHLLIQLNLLWVQHCHKLQMIEANAPKLRDFNYTGMPIHISLGDSSQVRVIEMHCEHESRMIYFARTKLPSIAPNLQILHLSSCNETINIPMITGKFNCLKYLELEIMLQLSSLSPDFDFHSLVSFLDASHALETFILRVEAPALQHDVVLEYSEADSSRPGCLSGYRHEKLRNMMITGFCSAKSMIELTNHILEKTVSLECLTLDTTRGHDRRLVMIDKCLRMSKEAVMEAEKACLSIRRHIQGRVPSTVNLKVIEPCSTCHTLEKCYDALQYTQFL</sequence>
<name>A0ACD5X303_AVESA</name>
<keyword evidence="2" id="KW-1185">Reference proteome</keyword>
<evidence type="ECO:0000313" key="1">
    <source>
        <dbReference type="EnsemblPlants" id="AVESA.00010b.r2.4DG0718620.3.CDS"/>
    </source>
</evidence>
<dbReference type="Proteomes" id="UP001732700">
    <property type="component" value="Chromosome 4D"/>
</dbReference>
<protein>
    <submittedName>
        <fullName evidence="1">Uncharacterized protein</fullName>
    </submittedName>
</protein>
<evidence type="ECO:0000313" key="2">
    <source>
        <dbReference type="Proteomes" id="UP001732700"/>
    </source>
</evidence>
<accession>A0ACD5X303</accession>
<proteinExistence type="predicted"/>
<dbReference type="EnsemblPlants" id="AVESA.00010b.r2.4DG0718620.3">
    <property type="protein sequence ID" value="AVESA.00010b.r2.4DG0718620.3.CDS"/>
    <property type="gene ID" value="AVESA.00010b.r2.4DG0718620"/>
</dbReference>